<keyword evidence="1" id="KW-0547">Nucleotide-binding</keyword>
<evidence type="ECO:0000256" key="4">
    <source>
        <dbReference type="ARBA" id="ARBA00023125"/>
    </source>
</evidence>
<dbReference type="InterPro" id="IPR058031">
    <property type="entry name" value="AAA_lid_NorR"/>
</dbReference>
<dbReference type="Pfam" id="PF25601">
    <property type="entry name" value="AAA_lid_14"/>
    <property type="match status" value="1"/>
</dbReference>
<dbReference type="GO" id="GO:0043565">
    <property type="term" value="F:sequence-specific DNA binding"/>
    <property type="evidence" value="ECO:0007669"/>
    <property type="project" value="InterPro"/>
</dbReference>
<dbReference type="GO" id="GO:0005524">
    <property type="term" value="F:ATP binding"/>
    <property type="evidence" value="ECO:0007669"/>
    <property type="project" value="UniProtKB-KW"/>
</dbReference>
<dbReference type="PANTHER" id="PTHR32071:SF77">
    <property type="entry name" value="TRANSCRIPTIONAL REGULATORY PROTEIN"/>
    <property type="match status" value="1"/>
</dbReference>
<keyword evidence="5" id="KW-0804">Transcription</keyword>
<dbReference type="Proteomes" id="UP000244173">
    <property type="component" value="Chromosome"/>
</dbReference>
<reference evidence="7 8" key="1">
    <citation type="submission" date="2018-04" db="EMBL/GenBank/DDBJ databases">
        <title>Denitrifier Microvirgula.</title>
        <authorList>
            <person name="Anderson E."/>
            <person name="Jang J."/>
            <person name="Ishii S."/>
        </authorList>
    </citation>
    <scope>NUCLEOTIDE SEQUENCE [LARGE SCALE GENOMIC DNA]</scope>
    <source>
        <strain evidence="7 8">BE2.4</strain>
    </source>
</reference>
<dbReference type="InterPro" id="IPR003593">
    <property type="entry name" value="AAA+_ATPase"/>
</dbReference>
<name>A0A2S0PAW4_9NEIS</name>
<dbReference type="Gene3D" id="3.30.450.40">
    <property type="match status" value="1"/>
</dbReference>
<evidence type="ECO:0000313" key="8">
    <source>
        <dbReference type="Proteomes" id="UP000244173"/>
    </source>
</evidence>
<dbReference type="SUPFAM" id="SSF52540">
    <property type="entry name" value="P-loop containing nucleoside triphosphate hydrolases"/>
    <property type="match status" value="1"/>
</dbReference>
<keyword evidence="2" id="KW-0067">ATP-binding</keyword>
<dbReference type="RefSeq" id="WP_051528600.1">
    <property type="nucleotide sequence ID" value="NZ_CP028519.1"/>
</dbReference>
<keyword evidence="4" id="KW-0238">DNA-binding</keyword>
<organism evidence="7 8">
    <name type="scientific">Microvirgula aerodenitrificans</name>
    <dbReference type="NCBI Taxonomy" id="57480"/>
    <lineage>
        <taxon>Bacteria</taxon>
        <taxon>Pseudomonadati</taxon>
        <taxon>Pseudomonadota</taxon>
        <taxon>Betaproteobacteria</taxon>
        <taxon>Neisseriales</taxon>
        <taxon>Aquaspirillaceae</taxon>
        <taxon>Microvirgula</taxon>
    </lineage>
</organism>
<dbReference type="InterPro" id="IPR003018">
    <property type="entry name" value="GAF"/>
</dbReference>
<dbReference type="Gene3D" id="1.10.8.60">
    <property type="match status" value="1"/>
</dbReference>
<dbReference type="STRING" id="1122240.GCA_000620105_00217"/>
<gene>
    <name evidence="7" type="ORF">DAI18_10925</name>
</gene>
<evidence type="ECO:0000259" key="6">
    <source>
        <dbReference type="PROSITE" id="PS50045"/>
    </source>
</evidence>
<accession>A0A2S0PAW4</accession>
<keyword evidence="3" id="KW-0805">Transcription regulation</keyword>
<dbReference type="PROSITE" id="PS00675">
    <property type="entry name" value="SIGMA54_INTERACT_1"/>
    <property type="match status" value="1"/>
</dbReference>
<dbReference type="Gene3D" id="1.10.10.60">
    <property type="entry name" value="Homeodomain-like"/>
    <property type="match status" value="1"/>
</dbReference>
<dbReference type="InterPro" id="IPR027417">
    <property type="entry name" value="P-loop_NTPase"/>
</dbReference>
<proteinExistence type="predicted"/>
<evidence type="ECO:0000256" key="1">
    <source>
        <dbReference type="ARBA" id="ARBA00022741"/>
    </source>
</evidence>
<dbReference type="InterPro" id="IPR029016">
    <property type="entry name" value="GAF-like_dom_sf"/>
</dbReference>
<feature type="domain" description="Sigma-54 factor interaction" evidence="6">
    <location>
        <begin position="311"/>
        <end position="537"/>
    </location>
</feature>
<evidence type="ECO:0000256" key="2">
    <source>
        <dbReference type="ARBA" id="ARBA00022840"/>
    </source>
</evidence>
<dbReference type="Pfam" id="PF01590">
    <property type="entry name" value="GAF"/>
    <property type="match status" value="1"/>
</dbReference>
<dbReference type="InterPro" id="IPR009057">
    <property type="entry name" value="Homeodomain-like_sf"/>
</dbReference>
<dbReference type="Pfam" id="PF00158">
    <property type="entry name" value="Sigma54_activat"/>
    <property type="match status" value="1"/>
</dbReference>
<dbReference type="InterPro" id="IPR002078">
    <property type="entry name" value="Sigma_54_int"/>
</dbReference>
<keyword evidence="8" id="KW-1185">Reference proteome</keyword>
<evidence type="ECO:0000256" key="5">
    <source>
        <dbReference type="ARBA" id="ARBA00023163"/>
    </source>
</evidence>
<dbReference type="Pfam" id="PF02954">
    <property type="entry name" value="HTH_8"/>
    <property type="match status" value="1"/>
</dbReference>
<dbReference type="SUPFAM" id="SSF46689">
    <property type="entry name" value="Homeodomain-like"/>
    <property type="match status" value="1"/>
</dbReference>
<dbReference type="Gene3D" id="3.40.50.300">
    <property type="entry name" value="P-loop containing nucleotide triphosphate hydrolases"/>
    <property type="match status" value="1"/>
</dbReference>
<protein>
    <submittedName>
        <fullName evidence="7">Sigma-54-dependent Fis family transcriptional regulator</fullName>
    </submittedName>
</protein>
<dbReference type="KEGG" id="maer:DAI18_10925"/>
<dbReference type="PRINTS" id="PR01590">
    <property type="entry name" value="HTHFIS"/>
</dbReference>
<dbReference type="SUPFAM" id="SSF55781">
    <property type="entry name" value="GAF domain-like"/>
    <property type="match status" value="1"/>
</dbReference>
<dbReference type="EMBL" id="CP028519">
    <property type="protein sequence ID" value="AVY94501.1"/>
    <property type="molecule type" value="Genomic_DNA"/>
</dbReference>
<dbReference type="SMART" id="SM00382">
    <property type="entry name" value="AAA"/>
    <property type="match status" value="1"/>
</dbReference>
<dbReference type="PROSITE" id="PS50045">
    <property type="entry name" value="SIGMA54_INTERACT_4"/>
    <property type="match status" value="1"/>
</dbReference>
<dbReference type="PROSITE" id="PS00688">
    <property type="entry name" value="SIGMA54_INTERACT_3"/>
    <property type="match status" value="1"/>
</dbReference>
<dbReference type="GO" id="GO:0006355">
    <property type="term" value="P:regulation of DNA-templated transcription"/>
    <property type="evidence" value="ECO:0007669"/>
    <property type="project" value="InterPro"/>
</dbReference>
<dbReference type="InterPro" id="IPR002197">
    <property type="entry name" value="HTH_Fis"/>
</dbReference>
<evidence type="ECO:0000313" key="7">
    <source>
        <dbReference type="EMBL" id="AVY94501.1"/>
    </source>
</evidence>
<dbReference type="AlphaFoldDB" id="A0A2S0PAW4"/>
<dbReference type="OrthoDB" id="9761705at2"/>
<dbReference type="PANTHER" id="PTHR32071">
    <property type="entry name" value="TRANSCRIPTIONAL REGULATORY PROTEIN"/>
    <property type="match status" value="1"/>
</dbReference>
<dbReference type="InterPro" id="IPR025944">
    <property type="entry name" value="Sigma_54_int_dom_CS"/>
</dbReference>
<dbReference type="CDD" id="cd00009">
    <property type="entry name" value="AAA"/>
    <property type="match status" value="1"/>
</dbReference>
<dbReference type="FunFam" id="3.40.50.300:FF:000006">
    <property type="entry name" value="DNA-binding transcriptional regulator NtrC"/>
    <property type="match status" value="1"/>
</dbReference>
<evidence type="ECO:0000256" key="3">
    <source>
        <dbReference type="ARBA" id="ARBA00023015"/>
    </source>
</evidence>
<sequence>MTARLDSRPVPRLAGHADLIAHAHARSATHGLRRQDAPDLDRLPRSELELRREQHRTLLRQATPVMTELCRQLAGTRCMAVLSGPDGLLLHADGDARFLRRSEQVALQPGADWSEGRKGTNAIGTALATGTPLVVGGPEHFLDANRFLVCACAPIEDADGTLLGALDVSGDASSSGLHPLTPVQTAVLQMEHCLFLARHADAVCLAVDDRPQRLGTPAEGLLAFTPDGRGLAMNRAARRLFGLHPRALPPAFADLFDAGCEPEAALPHATESRTVRGRDGCDWLVRRYPAPAPVVRPPAVEPVAGRALSALQSGDPVINAAIGKLKRVLGKQVAVVLSGETGTGKELFARAIHDDTPGRDGPFVAVNCAAIPEALIEAELFGYEEGAFTGARRKGGIGKLLQADRGTLFLDEIGDMPTSLQARLLRVLQERAVTPLGSTRTLPTDFMLVCATHRDLRAMVDDGSFRADLYYRLNGLTIRLPALRERVDLAALIGRMLGAGTTTPPPRLSDAAAALLLGHDWPGNLRELATVLHTARCLADDGLIDVEHLPDELTTRPRLPPAATAVRLCEHQDRLVADTLERLGGNISAAARALGISRNRLYRQLARAR</sequence>
<dbReference type="InterPro" id="IPR025662">
    <property type="entry name" value="Sigma_54_int_dom_ATP-bd_1"/>
</dbReference>